<organism evidence="1">
    <name type="scientific">uncultured Phycisphaerae bacterium</name>
    <dbReference type="NCBI Taxonomy" id="904963"/>
    <lineage>
        <taxon>Bacteria</taxon>
        <taxon>Pseudomonadati</taxon>
        <taxon>Planctomycetota</taxon>
        <taxon>Phycisphaerae</taxon>
        <taxon>environmental samples</taxon>
    </lineage>
</organism>
<proteinExistence type="predicted"/>
<sequence length="407" mass="43790">AGLVGAGAALLLPATVGPAVYVAGALADPARFSTFKPTWLLARELEADFAPATRDAAFAEIDDRLLDGELSPAALDAIAERALARQADTARAWSPAWVRMFERVTTSAPRAAEQRARFARQQWVLQLEVLPRVLHGGSIALRIRQVPRYGSRPWSPPDMRVTKFAIGPVEHRPAGGSEVVERDPRGFVASRDVVIPLSDSEWARLPVGSVHEVRLTVDLFNQAVAPAYNPATHTLLAAEPVRICTPVPLRTDPALREAVAVAVGVRRIQVSEARRGDPPGFRVSMPFVVTRAPVGVAWAVSLRAGDSEWPVGIVHFRPGVPGTMLAEGMLPPDFTLTRADVVLRPSQSAAARNADLAEIWGEPVVLADREVTWDQRHTVLPSGAVTSTLIGPHATMRPAARHNGATP</sequence>
<reference evidence="1" key="1">
    <citation type="submission" date="2020-02" db="EMBL/GenBank/DDBJ databases">
        <authorList>
            <person name="Meier V. D."/>
        </authorList>
    </citation>
    <scope>NUCLEOTIDE SEQUENCE</scope>
    <source>
        <strain evidence="1">AVDCRST_MAG64</strain>
    </source>
</reference>
<name>A0A6J4PSZ2_9BACT</name>
<dbReference type="EMBL" id="CADCUQ010000622">
    <property type="protein sequence ID" value="CAA9418991.1"/>
    <property type="molecule type" value="Genomic_DNA"/>
</dbReference>
<feature type="non-terminal residue" evidence="1">
    <location>
        <position position="1"/>
    </location>
</feature>
<accession>A0A6J4PSZ2</accession>
<gene>
    <name evidence="1" type="ORF">AVDCRST_MAG64-2758</name>
</gene>
<dbReference type="AlphaFoldDB" id="A0A6J4PSZ2"/>
<evidence type="ECO:0000313" key="1">
    <source>
        <dbReference type="EMBL" id="CAA9418991.1"/>
    </source>
</evidence>
<protein>
    <submittedName>
        <fullName evidence="1">Uncharacterized protein</fullName>
    </submittedName>
</protein>